<proteinExistence type="predicted"/>
<name>A0A5B7GJV5_PORTR</name>
<evidence type="ECO:0000313" key="2">
    <source>
        <dbReference type="Proteomes" id="UP000324222"/>
    </source>
</evidence>
<evidence type="ECO:0000313" key="1">
    <source>
        <dbReference type="EMBL" id="MPC57826.1"/>
    </source>
</evidence>
<keyword evidence="2" id="KW-1185">Reference proteome</keyword>
<sequence length="64" mass="7280">MPIFWKSQSAEKRLVWVDRACKVKFSRLTSALYWHLQGSGFFVNTRSGNNGSSSPLYLVDSSTH</sequence>
<accession>A0A5B7GJV5</accession>
<dbReference type="EMBL" id="VSRR010015116">
    <property type="protein sequence ID" value="MPC57826.1"/>
    <property type="molecule type" value="Genomic_DNA"/>
</dbReference>
<dbReference type="Proteomes" id="UP000324222">
    <property type="component" value="Unassembled WGS sequence"/>
</dbReference>
<protein>
    <submittedName>
        <fullName evidence="1">Uncharacterized protein</fullName>
    </submittedName>
</protein>
<dbReference type="AlphaFoldDB" id="A0A5B7GJV5"/>
<comment type="caution">
    <text evidence="1">The sequence shown here is derived from an EMBL/GenBank/DDBJ whole genome shotgun (WGS) entry which is preliminary data.</text>
</comment>
<reference evidence="1 2" key="1">
    <citation type="submission" date="2019-05" db="EMBL/GenBank/DDBJ databases">
        <title>Another draft genome of Portunus trituberculatus and its Hox gene families provides insights of decapod evolution.</title>
        <authorList>
            <person name="Jeong J.-H."/>
            <person name="Song I."/>
            <person name="Kim S."/>
            <person name="Choi T."/>
            <person name="Kim D."/>
            <person name="Ryu S."/>
            <person name="Kim W."/>
        </authorList>
    </citation>
    <scope>NUCLEOTIDE SEQUENCE [LARGE SCALE GENOMIC DNA]</scope>
    <source>
        <tissue evidence="1">Muscle</tissue>
    </source>
</reference>
<gene>
    <name evidence="1" type="ORF">E2C01_051814</name>
</gene>
<organism evidence="1 2">
    <name type="scientific">Portunus trituberculatus</name>
    <name type="common">Swimming crab</name>
    <name type="synonym">Neptunus trituberculatus</name>
    <dbReference type="NCBI Taxonomy" id="210409"/>
    <lineage>
        <taxon>Eukaryota</taxon>
        <taxon>Metazoa</taxon>
        <taxon>Ecdysozoa</taxon>
        <taxon>Arthropoda</taxon>
        <taxon>Crustacea</taxon>
        <taxon>Multicrustacea</taxon>
        <taxon>Malacostraca</taxon>
        <taxon>Eumalacostraca</taxon>
        <taxon>Eucarida</taxon>
        <taxon>Decapoda</taxon>
        <taxon>Pleocyemata</taxon>
        <taxon>Brachyura</taxon>
        <taxon>Eubrachyura</taxon>
        <taxon>Portunoidea</taxon>
        <taxon>Portunidae</taxon>
        <taxon>Portuninae</taxon>
        <taxon>Portunus</taxon>
    </lineage>
</organism>